<dbReference type="InterPro" id="IPR036390">
    <property type="entry name" value="WH_DNA-bd_sf"/>
</dbReference>
<dbReference type="EMBL" id="JAESVA010000003">
    <property type="protein sequence ID" value="MCB8880905.1"/>
    <property type="molecule type" value="Genomic_DNA"/>
</dbReference>
<keyword evidence="1" id="KW-0805">Transcription regulation</keyword>
<evidence type="ECO:0000256" key="3">
    <source>
        <dbReference type="ARBA" id="ARBA00023163"/>
    </source>
</evidence>
<dbReference type="InterPro" id="IPR036388">
    <property type="entry name" value="WH-like_DNA-bd_sf"/>
</dbReference>
<protein>
    <submittedName>
        <fullName evidence="5">GntR family transcriptional regulator</fullName>
    </submittedName>
</protein>
<dbReference type="SUPFAM" id="SSF46785">
    <property type="entry name" value="Winged helix' DNA-binding domain"/>
    <property type="match status" value="1"/>
</dbReference>
<dbReference type="InterPro" id="IPR000524">
    <property type="entry name" value="Tscrpt_reg_HTH_GntR"/>
</dbReference>
<dbReference type="Pfam" id="PF00392">
    <property type="entry name" value="GntR"/>
    <property type="match status" value="1"/>
</dbReference>
<dbReference type="SMART" id="SM00895">
    <property type="entry name" value="FCD"/>
    <property type="match status" value="1"/>
</dbReference>
<dbReference type="Proteomes" id="UP000721844">
    <property type="component" value="Unassembled WGS sequence"/>
</dbReference>
<dbReference type="Pfam" id="PF07729">
    <property type="entry name" value="FCD"/>
    <property type="match status" value="1"/>
</dbReference>
<comment type="caution">
    <text evidence="5">The sequence shown here is derived from an EMBL/GenBank/DDBJ whole genome shotgun (WGS) entry which is preliminary data.</text>
</comment>
<dbReference type="Gene3D" id="1.20.120.530">
    <property type="entry name" value="GntR ligand-binding domain-like"/>
    <property type="match status" value="1"/>
</dbReference>
<dbReference type="GO" id="GO:0003677">
    <property type="term" value="F:DNA binding"/>
    <property type="evidence" value="ECO:0007669"/>
    <property type="project" value="UniProtKB-KW"/>
</dbReference>
<feature type="domain" description="HTH gntR-type" evidence="4">
    <location>
        <begin position="8"/>
        <end position="75"/>
    </location>
</feature>
<gene>
    <name evidence="5" type="ORF">ACELLULO517_11725</name>
</gene>
<sequence>MTPIKRPSSLADVVLDHLRYDIVSGQFRLGELLSERVLAERFGVSKSPVREALAQLRLEGLVRIVPQRGAFVFTLSSAGVRQLCEFRRTLESTSFCLAFARDPVLLASTLRDCVAEMEQARAAGEERRYLDLDSAYHKAIFDLCGNSYIAEAYALNAGKIAALRTHLSAKPCHTDKSFAEHGQMAAAVAAGDLAAALAILDLHIGRSETTYEAGVADIGRADGVRPVRAGPVAALPKPARRRRPESVI</sequence>
<dbReference type="Gene3D" id="1.10.10.10">
    <property type="entry name" value="Winged helix-like DNA-binding domain superfamily/Winged helix DNA-binding domain"/>
    <property type="match status" value="1"/>
</dbReference>
<evidence type="ECO:0000259" key="4">
    <source>
        <dbReference type="PROSITE" id="PS50949"/>
    </source>
</evidence>
<keyword evidence="6" id="KW-1185">Reference proteome</keyword>
<organism evidence="5 6">
    <name type="scientific">Acidisoma cellulosilyticum</name>
    <dbReference type="NCBI Taxonomy" id="2802395"/>
    <lineage>
        <taxon>Bacteria</taxon>
        <taxon>Pseudomonadati</taxon>
        <taxon>Pseudomonadota</taxon>
        <taxon>Alphaproteobacteria</taxon>
        <taxon>Acetobacterales</taxon>
        <taxon>Acidocellaceae</taxon>
        <taxon>Acidisoma</taxon>
    </lineage>
</organism>
<reference evidence="5 6" key="1">
    <citation type="journal article" date="2021" name="Microorganisms">
        <title>Acidisoma silvae sp. nov. and Acidisomacellulosilytica sp. nov., Two Acidophilic Bacteria Isolated from Decaying Wood, Hydrolyzing Cellulose and Producing Poly-3-hydroxybutyrate.</title>
        <authorList>
            <person name="Mieszkin S."/>
            <person name="Pouder E."/>
            <person name="Uroz S."/>
            <person name="Simon-Colin C."/>
            <person name="Alain K."/>
        </authorList>
    </citation>
    <scope>NUCLEOTIDE SEQUENCE [LARGE SCALE GENOMIC DNA]</scope>
    <source>
        <strain evidence="5 6">HW T5.17</strain>
    </source>
</reference>
<dbReference type="CDD" id="cd07377">
    <property type="entry name" value="WHTH_GntR"/>
    <property type="match status" value="1"/>
</dbReference>
<accession>A0A964E3Q7</accession>
<dbReference type="SMART" id="SM00345">
    <property type="entry name" value="HTH_GNTR"/>
    <property type="match status" value="1"/>
</dbReference>
<dbReference type="PANTHER" id="PTHR43537:SF50">
    <property type="entry name" value="TRANSCRIPTIONAL REGULATORY PROTEIN"/>
    <property type="match status" value="1"/>
</dbReference>
<dbReference type="InterPro" id="IPR008920">
    <property type="entry name" value="TF_FadR/GntR_C"/>
</dbReference>
<evidence type="ECO:0000313" key="5">
    <source>
        <dbReference type="EMBL" id="MCB8880905.1"/>
    </source>
</evidence>
<dbReference type="PRINTS" id="PR00035">
    <property type="entry name" value="HTHGNTR"/>
</dbReference>
<evidence type="ECO:0000313" key="6">
    <source>
        <dbReference type="Proteomes" id="UP000721844"/>
    </source>
</evidence>
<keyword evidence="2" id="KW-0238">DNA-binding</keyword>
<dbReference type="RefSeq" id="WP_227307553.1">
    <property type="nucleotide sequence ID" value="NZ_JAESVA010000003.1"/>
</dbReference>
<keyword evidence="3" id="KW-0804">Transcription</keyword>
<evidence type="ECO:0000256" key="2">
    <source>
        <dbReference type="ARBA" id="ARBA00023125"/>
    </source>
</evidence>
<dbReference type="PANTHER" id="PTHR43537">
    <property type="entry name" value="TRANSCRIPTIONAL REGULATOR, GNTR FAMILY"/>
    <property type="match status" value="1"/>
</dbReference>
<dbReference type="GO" id="GO:0003700">
    <property type="term" value="F:DNA-binding transcription factor activity"/>
    <property type="evidence" value="ECO:0007669"/>
    <property type="project" value="InterPro"/>
</dbReference>
<dbReference type="PROSITE" id="PS50949">
    <property type="entry name" value="HTH_GNTR"/>
    <property type="match status" value="1"/>
</dbReference>
<dbReference type="AlphaFoldDB" id="A0A964E3Q7"/>
<evidence type="ECO:0000256" key="1">
    <source>
        <dbReference type="ARBA" id="ARBA00023015"/>
    </source>
</evidence>
<dbReference type="InterPro" id="IPR011711">
    <property type="entry name" value="GntR_C"/>
</dbReference>
<proteinExistence type="predicted"/>
<dbReference type="SUPFAM" id="SSF48008">
    <property type="entry name" value="GntR ligand-binding domain-like"/>
    <property type="match status" value="1"/>
</dbReference>
<name>A0A964E3Q7_9PROT</name>